<dbReference type="CDD" id="cd05156">
    <property type="entry name" value="ChoK_euk"/>
    <property type="match status" value="1"/>
</dbReference>
<evidence type="ECO:0000313" key="20">
    <source>
        <dbReference type="Proteomes" id="UP000007635"/>
    </source>
</evidence>
<dbReference type="PANTHER" id="PTHR22603">
    <property type="entry name" value="CHOLINE/ETHANOALAMINE KINASE"/>
    <property type="match status" value="1"/>
</dbReference>
<evidence type="ECO:0000256" key="6">
    <source>
        <dbReference type="ARBA" id="ARBA00022840"/>
    </source>
</evidence>
<evidence type="ECO:0000256" key="18">
    <source>
        <dbReference type="SAM" id="MobiDB-lite"/>
    </source>
</evidence>
<dbReference type="FunFam" id="3.90.1200.10:FF:000005">
    <property type="entry name" value="Choline kinase alpha"/>
    <property type="match status" value="1"/>
</dbReference>
<dbReference type="Gene3D" id="3.30.200.20">
    <property type="entry name" value="Phosphorylase Kinase, domain 1"/>
    <property type="match status" value="1"/>
</dbReference>
<proteinExistence type="inferred from homology"/>
<reference evidence="19 20" key="1">
    <citation type="journal article" date="2021" name="G3 (Bethesda)">
        <title>Improved contiguity of the threespine stickleback genome using long-read sequencing.</title>
        <authorList>
            <person name="Nath S."/>
            <person name="Shaw D.E."/>
            <person name="White M.A."/>
        </authorList>
    </citation>
    <scope>NUCLEOTIDE SEQUENCE [LARGE SCALE GENOMIC DNA]</scope>
    <source>
        <strain evidence="19 20">Lake Benthic</strain>
    </source>
</reference>
<comment type="pathway">
    <text evidence="1">Lipid metabolism.</text>
</comment>
<evidence type="ECO:0000256" key="8">
    <source>
        <dbReference type="ARBA" id="ARBA00023098"/>
    </source>
</evidence>
<evidence type="ECO:0000256" key="10">
    <source>
        <dbReference type="ARBA" id="ARBA00023264"/>
    </source>
</evidence>
<keyword evidence="10" id="KW-1208">Phospholipid metabolism</keyword>
<evidence type="ECO:0000256" key="7">
    <source>
        <dbReference type="ARBA" id="ARBA00022990"/>
    </source>
</evidence>
<dbReference type="Ensembl" id="ENSGACT00000086066.1">
    <property type="protein sequence ID" value="ENSGACP00000030451.1"/>
    <property type="gene ID" value="ENSGACG00000002368.2"/>
</dbReference>
<dbReference type="GO" id="GO:0005524">
    <property type="term" value="F:ATP binding"/>
    <property type="evidence" value="ECO:0007669"/>
    <property type="project" value="UniProtKB-KW"/>
</dbReference>
<evidence type="ECO:0000256" key="12">
    <source>
        <dbReference type="ARBA" id="ARBA00038211"/>
    </source>
</evidence>
<dbReference type="EC" id="2.7.1.32" evidence="16"/>
<dbReference type="GO" id="GO:0004305">
    <property type="term" value="F:ethanolamine kinase activity"/>
    <property type="evidence" value="ECO:0007669"/>
    <property type="project" value="UniProtKB-EC"/>
</dbReference>
<comment type="pathway">
    <text evidence="11">Phospholipid metabolism; phosphatidylethanolamine biosynthesis; phosphatidylethanolamine from ethanolamine: step 1/3.</text>
</comment>
<keyword evidence="2" id="KW-0444">Lipid biosynthesis</keyword>
<evidence type="ECO:0000256" key="4">
    <source>
        <dbReference type="ARBA" id="ARBA00022741"/>
    </source>
</evidence>
<keyword evidence="4" id="KW-0547">Nucleotide-binding</keyword>
<evidence type="ECO:0000256" key="13">
    <source>
        <dbReference type="ARBA" id="ARBA00038874"/>
    </source>
</evidence>
<evidence type="ECO:0000256" key="11">
    <source>
        <dbReference type="ARBA" id="ARBA00037883"/>
    </source>
</evidence>
<reference evidence="19" key="2">
    <citation type="submission" date="2025-08" db="UniProtKB">
        <authorList>
            <consortium name="Ensembl"/>
        </authorList>
    </citation>
    <scope>IDENTIFICATION</scope>
</reference>
<feature type="region of interest" description="Disordered" evidence="18">
    <location>
        <begin position="29"/>
        <end position="50"/>
    </location>
</feature>
<dbReference type="InterPro" id="IPR011009">
    <property type="entry name" value="Kinase-like_dom_sf"/>
</dbReference>
<protein>
    <recommendedName>
        <fullName evidence="17">Ethanolamine kinase</fullName>
        <ecNumber evidence="16">2.7.1.32</ecNumber>
        <ecNumber evidence="13">2.7.1.82</ecNumber>
    </recommendedName>
</protein>
<dbReference type="SUPFAM" id="SSF56112">
    <property type="entry name" value="Protein kinase-like (PK-like)"/>
    <property type="match status" value="1"/>
</dbReference>
<organism evidence="19 20">
    <name type="scientific">Gasterosteus aculeatus aculeatus</name>
    <name type="common">three-spined stickleback</name>
    <dbReference type="NCBI Taxonomy" id="481459"/>
    <lineage>
        <taxon>Eukaryota</taxon>
        <taxon>Metazoa</taxon>
        <taxon>Chordata</taxon>
        <taxon>Craniata</taxon>
        <taxon>Vertebrata</taxon>
        <taxon>Euteleostomi</taxon>
        <taxon>Actinopterygii</taxon>
        <taxon>Neopterygii</taxon>
        <taxon>Teleostei</taxon>
        <taxon>Neoteleostei</taxon>
        <taxon>Acanthomorphata</taxon>
        <taxon>Eupercaria</taxon>
        <taxon>Perciformes</taxon>
        <taxon>Cottioidei</taxon>
        <taxon>Gasterosteales</taxon>
        <taxon>Gasterosteidae</taxon>
        <taxon>Gasterosteus</taxon>
    </lineage>
</organism>
<keyword evidence="5" id="KW-0418">Kinase</keyword>
<dbReference type="Pfam" id="PF01633">
    <property type="entry name" value="Choline_kinase"/>
    <property type="match status" value="1"/>
</dbReference>
<sequence length="381" mass="44000">MKTKFINGVSSSPSLSLDILVTENALQVQPATEEDCGGEPDGADRPDPDARRQAHLWCREFLHGAWKSVAEDEFRIAVIRGGLSNKLFLCSLPDGLDTVGDEPRSVLLRLYGAILQMSCNKGDSRQSNKENLFQSRKLDTRELADAGISAEVAEKMAQFHAMRMPFNKEPKWLFGTMDKYLSQVMRLKFTRESQLRRFNRLLGYDLPKEMEMLKSLLESTRSPVVFCHNDCQEGNVLLLKRGRSSDKQKLMLIDFEYSSYNYRGFDIGNHFCEWMYDYSCEESPFFKVDAQAYPSKAQQLHFIRSYLRESHRGFGGLSEGEQLELMEQLHVEVNRFSLASHFFWGLWSTIQARLSTIKFGYLEYAQARFDAYFQQKKIWAV</sequence>
<comment type="catalytic activity">
    <reaction evidence="15">
        <text>choline + ATP = phosphocholine + ADP + H(+)</text>
        <dbReference type="Rhea" id="RHEA:12837"/>
        <dbReference type="ChEBI" id="CHEBI:15354"/>
        <dbReference type="ChEBI" id="CHEBI:15378"/>
        <dbReference type="ChEBI" id="CHEBI:30616"/>
        <dbReference type="ChEBI" id="CHEBI:295975"/>
        <dbReference type="ChEBI" id="CHEBI:456216"/>
        <dbReference type="EC" id="2.7.1.32"/>
    </reaction>
    <physiologicalReaction direction="left-to-right" evidence="15">
        <dbReference type="Rhea" id="RHEA:12838"/>
    </physiologicalReaction>
</comment>
<dbReference type="GO" id="GO:0004103">
    <property type="term" value="F:choline kinase activity"/>
    <property type="evidence" value="ECO:0007669"/>
    <property type="project" value="UniProtKB-EC"/>
</dbReference>
<evidence type="ECO:0000256" key="14">
    <source>
        <dbReference type="ARBA" id="ARBA00050770"/>
    </source>
</evidence>
<dbReference type="EC" id="2.7.1.82" evidence="13"/>
<dbReference type="Proteomes" id="UP000007635">
    <property type="component" value="Chromosome XIX"/>
</dbReference>
<reference evidence="19" key="3">
    <citation type="submission" date="2025-09" db="UniProtKB">
        <authorList>
            <consortium name="Ensembl"/>
        </authorList>
    </citation>
    <scope>IDENTIFICATION</scope>
</reference>
<dbReference type="PANTHER" id="PTHR22603:SF102">
    <property type="entry name" value="CHOLINE KINASE ALPHA"/>
    <property type="match status" value="1"/>
</dbReference>
<evidence type="ECO:0000256" key="3">
    <source>
        <dbReference type="ARBA" id="ARBA00022679"/>
    </source>
</evidence>
<evidence type="ECO:0000256" key="9">
    <source>
        <dbReference type="ARBA" id="ARBA00023209"/>
    </source>
</evidence>
<keyword evidence="7" id="KW-0007">Acetylation</keyword>
<evidence type="ECO:0000313" key="19">
    <source>
        <dbReference type="Ensembl" id="ENSGACP00000030451.1"/>
    </source>
</evidence>
<evidence type="ECO:0000256" key="1">
    <source>
        <dbReference type="ARBA" id="ARBA00005189"/>
    </source>
</evidence>
<comment type="catalytic activity">
    <reaction evidence="14">
        <text>ethanolamine + ATP = phosphoethanolamine + ADP + H(+)</text>
        <dbReference type="Rhea" id="RHEA:13069"/>
        <dbReference type="ChEBI" id="CHEBI:15378"/>
        <dbReference type="ChEBI" id="CHEBI:30616"/>
        <dbReference type="ChEBI" id="CHEBI:57603"/>
        <dbReference type="ChEBI" id="CHEBI:58190"/>
        <dbReference type="ChEBI" id="CHEBI:456216"/>
        <dbReference type="EC" id="2.7.1.82"/>
    </reaction>
    <physiologicalReaction direction="left-to-right" evidence="14">
        <dbReference type="Rhea" id="RHEA:13070"/>
    </physiologicalReaction>
</comment>
<keyword evidence="8" id="KW-0443">Lipid metabolism</keyword>
<dbReference type="GO" id="GO:0006646">
    <property type="term" value="P:phosphatidylethanolamine biosynthetic process"/>
    <property type="evidence" value="ECO:0007669"/>
    <property type="project" value="TreeGrafter"/>
</dbReference>
<dbReference type="GO" id="GO:0005737">
    <property type="term" value="C:cytoplasm"/>
    <property type="evidence" value="ECO:0007669"/>
    <property type="project" value="TreeGrafter"/>
</dbReference>
<keyword evidence="9" id="KW-0594">Phospholipid biosynthesis</keyword>
<accession>A0AAQ4NYI8</accession>
<dbReference type="AlphaFoldDB" id="A0AAQ4NYI8"/>
<name>A0AAQ4NYI8_GASAC</name>
<evidence type="ECO:0000256" key="5">
    <source>
        <dbReference type="ARBA" id="ARBA00022777"/>
    </source>
</evidence>
<evidence type="ECO:0000256" key="16">
    <source>
        <dbReference type="ARBA" id="ARBA00066350"/>
    </source>
</evidence>
<comment type="similarity">
    <text evidence="12">Belongs to the choline/ethanolamine kinase family.</text>
</comment>
<keyword evidence="6" id="KW-0067">ATP-binding</keyword>
<evidence type="ECO:0000256" key="17">
    <source>
        <dbReference type="ARBA" id="ARBA00081737"/>
    </source>
</evidence>
<dbReference type="Gene3D" id="3.90.1200.10">
    <property type="match status" value="1"/>
</dbReference>
<dbReference type="GeneTree" id="ENSGT00950000182939"/>
<keyword evidence="20" id="KW-1185">Reference proteome</keyword>
<keyword evidence="3" id="KW-0808">Transferase</keyword>
<evidence type="ECO:0000256" key="15">
    <source>
        <dbReference type="ARBA" id="ARBA00052454"/>
    </source>
</evidence>
<evidence type="ECO:0000256" key="2">
    <source>
        <dbReference type="ARBA" id="ARBA00022516"/>
    </source>
</evidence>